<feature type="domain" description="Glycosyl hydrolase 94 supersandwich" evidence="3">
    <location>
        <begin position="103"/>
        <end position="187"/>
    </location>
</feature>
<dbReference type="Pfam" id="PF17167">
    <property type="entry name" value="Glyco_hydro_94"/>
    <property type="match status" value="2"/>
</dbReference>
<dbReference type="SUPFAM" id="SSF48208">
    <property type="entry name" value="Six-hairpin glycosidases"/>
    <property type="match status" value="1"/>
</dbReference>
<keyword evidence="2 5" id="KW-0808">Transferase</keyword>
<evidence type="ECO:0000259" key="3">
    <source>
        <dbReference type="Pfam" id="PF06165"/>
    </source>
</evidence>
<dbReference type="InterPro" id="IPR008928">
    <property type="entry name" value="6-hairpin_glycosidase_sf"/>
</dbReference>
<evidence type="ECO:0000313" key="6">
    <source>
        <dbReference type="Proteomes" id="UP000182584"/>
    </source>
</evidence>
<dbReference type="InterPro" id="IPR010383">
    <property type="entry name" value="Glyco_hydrolase_94_b-supersand"/>
</dbReference>
<name>A0A1H9RLA0_BUTFI</name>
<dbReference type="GO" id="GO:0016757">
    <property type="term" value="F:glycosyltransferase activity"/>
    <property type="evidence" value="ECO:0007669"/>
    <property type="project" value="UniProtKB-KW"/>
</dbReference>
<dbReference type="PANTHER" id="PTHR37469:SF2">
    <property type="entry name" value="CELLOBIONIC ACID PHOSPHORYLASE"/>
    <property type="match status" value="1"/>
</dbReference>
<dbReference type="InterPro" id="IPR033432">
    <property type="entry name" value="GH94_catalytic"/>
</dbReference>
<dbReference type="RefSeq" id="WP_074755795.1">
    <property type="nucleotide sequence ID" value="NZ_FOGJ01000010.1"/>
</dbReference>
<feature type="domain" description="Glycosyl hydrolase 94 catalytic" evidence="4">
    <location>
        <begin position="520"/>
        <end position="577"/>
    </location>
</feature>
<dbReference type="InterPro" id="IPR052047">
    <property type="entry name" value="GH94_Enzymes"/>
</dbReference>
<dbReference type="Gene3D" id="1.50.10.10">
    <property type="match status" value="1"/>
</dbReference>
<dbReference type="Pfam" id="PF06165">
    <property type="entry name" value="GH94_b-supersand"/>
    <property type="match status" value="1"/>
</dbReference>
<gene>
    <name evidence="5" type="ORF">SAMN04487884_11019</name>
</gene>
<dbReference type="OrthoDB" id="9762900at2"/>
<dbReference type="GO" id="GO:0005975">
    <property type="term" value="P:carbohydrate metabolic process"/>
    <property type="evidence" value="ECO:0007669"/>
    <property type="project" value="InterPro"/>
</dbReference>
<dbReference type="InterPro" id="IPR012341">
    <property type="entry name" value="6hp_glycosidase-like_sf"/>
</dbReference>
<reference evidence="5 6" key="1">
    <citation type="submission" date="2016-10" db="EMBL/GenBank/DDBJ databases">
        <authorList>
            <person name="de Groot N.N."/>
        </authorList>
    </citation>
    <scope>NUCLEOTIDE SEQUENCE [LARGE SCALE GENOMIC DNA]</scope>
    <source>
        <strain evidence="5 6">AR40</strain>
    </source>
</reference>
<keyword evidence="1" id="KW-0328">Glycosyltransferase</keyword>
<organism evidence="5 6">
    <name type="scientific">Butyrivibrio fibrisolvens</name>
    <dbReference type="NCBI Taxonomy" id="831"/>
    <lineage>
        <taxon>Bacteria</taxon>
        <taxon>Bacillati</taxon>
        <taxon>Bacillota</taxon>
        <taxon>Clostridia</taxon>
        <taxon>Lachnospirales</taxon>
        <taxon>Lachnospiraceae</taxon>
        <taxon>Butyrivibrio</taxon>
    </lineage>
</organism>
<proteinExistence type="predicted"/>
<dbReference type="InterPro" id="IPR037018">
    <property type="entry name" value="GH65_N"/>
</dbReference>
<dbReference type="Proteomes" id="UP000182584">
    <property type="component" value="Unassembled WGS sequence"/>
</dbReference>
<dbReference type="AlphaFoldDB" id="A0A1H9RLA0"/>
<evidence type="ECO:0000259" key="4">
    <source>
        <dbReference type="Pfam" id="PF17167"/>
    </source>
</evidence>
<dbReference type="PANTHER" id="PTHR37469">
    <property type="entry name" value="CELLOBIONIC ACID PHOSPHORYLASE-RELATED"/>
    <property type="match status" value="1"/>
</dbReference>
<dbReference type="Gene3D" id="2.70.98.40">
    <property type="entry name" value="Glycoside hydrolase, family 65, N-terminal domain"/>
    <property type="match status" value="1"/>
</dbReference>
<evidence type="ECO:0000256" key="2">
    <source>
        <dbReference type="ARBA" id="ARBA00022679"/>
    </source>
</evidence>
<sequence>MNKFKFLDKNGAFELEDADLCNNLYFPLASERGLKSCVTPLLSGDSKIDQNHFLLEPMSIENLNNNRLTRNFWCLVNGAPWSANGSSASQNVNRLTDDREPCKVTAGFMWHKVERENKKLGIKSEITSFVPYDQNVEVHIVKLSNAGDKDMDITFIPAIPVYGRSADNLRDHRHVTSLLGRTYITDKGIIDAPTLSFDERGHNLADSRYFVEGYGIGSKEIAENPVKVVPVLDDFIGDGTPDWPEYVIRKSASDDDDHKYINDIPLSDCDGNKAISDKKDEEVAVHNFHECKDASGQEIIGAISFEKAHLKPGEDKTYIVYAGICKEDDEFRKVREDLATPSKVYESLERTRSYWISKVNIKITTGDSDFDGFMRWVAFQPELRRIFGCSFLPHHDYGKGGRGWRDLWQDCLALLLMDPSGVRQMLLGNYQGVRIDGTNATIIGDGPGEFKADRNSITRVWMDHGVWPFITTRLYIDQTGDIEFLNEKCGYFCDKQIFRGRKVNPKLTRDDNALRQANGDKYTGSVLEHILLQNLSSFWEVGEHNIIKIRDADWNDALDMAGDRGESVAFANAYAGNLIHLADMLESGKFPDDKVYVFEELGDLLIDDETIYEDIKSKENILEGFLSKVSGDITGNTIGIDIKSLSSNLRHKGMWIINHIRQNEWIEDHTEPDTANPDDKKQRDHNESVLGWYNSYYDNSGRALDLSIPGHKNMMLTGQVFSIMNGTATDDQIEKICKSADKLLFDKDAGGYRLNTDFGIVKTDMGRMFGFAFGEKENGAVFSHMAVMYASALYQRGYARQGYKSLKALYELSSDYDTSKIYPGIPEYFGRHGKGLYGYLTGAASWYLMTVTMNMFGIKGEYGNLVIEPGLLQEQFDQNGKCQIELEYAFRPLRIEIINPAHLDHGQYHIKECKVAGKNIDVDNGTNKVIISKNIIDALELSVRNTIEVILG</sequence>
<protein>
    <submittedName>
        <fullName evidence="5">Glycosyltransferase family 36</fullName>
    </submittedName>
</protein>
<evidence type="ECO:0000256" key="1">
    <source>
        <dbReference type="ARBA" id="ARBA00022676"/>
    </source>
</evidence>
<accession>A0A1H9RLA0</accession>
<evidence type="ECO:0000313" key="5">
    <source>
        <dbReference type="EMBL" id="SER73444.1"/>
    </source>
</evidence>
<dbReference type="EMBL" id="FOGJ01000010">
    <property type="protein sequence ID" value="SER73444.1"/>
    <property type="molecule type" value="Genomic_DNA"/>
</dbReference>
<feature type="domain" description="Glycosyl hydrolase 94 catalytic" evidence="4">
    <location>
        <begin position="691"/>
        <end position="856"/>
    </location>
</feature>